<dbReference type="PANTHER" id="PTHR10628">
    <property type="entry name" value="SIALIDASE"/>
    <property type="match status" value="1"/>
</dbReference>
<evidence type="ECO:0000256" key="3">
    <source>
        <dbReference type="ARBA" id="ARBA00012733"/>
    </source>
</evidence>
<proteinExistence type="inferred from homology"/>
<keyword evidence="5" id="KW-0119">Carbohydrate metabolism</keyword>
<reference evidence="8" key="1">
    <citation type="submission" date="2014-08" db="EMBL/GenBank/DDBJ databases">
        <authorList>
            <person name="Senf B."/>
            <person name="Petzold A."/>
            <person name="Downie B.R."/>
            <person name="Koch P."/>
            <person name="Platzer M."/>
        </authorList>
    </citation>
    <scope>NUCLEOTIDE SEQUENCE [LARGE SCALE GENOMIC DNA]</scope>
    <source>
        <strain evidence="8">GRZ</strain>
    </source>
</reference>
<keyword evidence="9" id="KW-1185">Reference proteome</keyword>
<sequence>VTCSLRTAMDVPVFKRWVYQTPALVYKRESGTLLVFSSVTAGGTSRKLLMKRGVVKKSSDTLSLEFDQKKMVKEADLPGHSSINPCPVFDEKENKLFLFFIISSTEQQQEEHPCHKTRLCYLTSDNFGESWSEVTHLTACLPEHCVTLAIGPGHGLQTKNGRLIIPTYACVDENSADDKPVPHAVALYSDDGGESWQFGSLIQDKSAGCQMAEIWGEEGRLIYCNASNESGRLVEAFSKDNGDTFVVSEGGKLTNTPSGNQGSLLSLPVQNAAAVRSDASCTLNQWLLFTQPNSAGTELRVYVNKTPSDPNAWTAPWILNRGPSGHSDMVYLGDGCIACIFETGEDESIDSVAMKIFFFSDIKPNTEDKTNGRPCMIM</sequence>
<accession>A0A8C6P5V8</accession>
<reference evidence="8" key="2">
    <citation type="submission" date="2025-08" db="UniProtKB">
        <authorList>
            <consortium name="Ensembl"/>
        </authorList>
    </citation>
    <scope>IDENTIFICATION</scope>
</reference>
<feature type="domain" description="Sialidase" evidence="7">
    <location>
        <begin position="69"/>
        <end position="335"/>
    </location>
</feature>
<organism evidence="8 9">
    <name type="scientific">Nothobranchius furzeri</name>
    <name type="common">Turquoise killifish</name>
    <dbReference type="NCBI Taxonomy" id="105023"/>
    <lineage>
        <taxon>Eukaryota</taxon>
        <taxon>Metazoa</taxon>
        <taxon>Chordata</taxon>
        <taxon>Craniata</taxon>
        <taxon>Vertebrata</taxon>
        <taxon>Euteleostomi</taxon>
        <taxon>Actinopterygii</taxon>
        <taxon>Neopterygii</taxon>
        <taxon>Teleostei</taxon>
        <taxon>Neoteleostei</taxon>
        <taxon>Acanthomorphata</taxon>
        <taxon>Ovalentaria</taxon>
        <taxon>Atherinomorphae</taxon>
        <taxon>Cyprinodontiformes</taxon>
        <taxon>Nothobranchiidae</taxon>
        <taxon>Nothobranchius</taxon>
    </lineage>
</organism>
<dbReference type="PANTHER" id="PTHR10628:SF23">
    <property type="entry name" value="SIALIDASE-3"/>
    <property type="match status" value="1"/>
</dbReference>
<dbReference type="InterPro" id="IPR026856">
    <property type="entry name" value="Sialidase_fam"/>
</dbReference>
<dbReference type="GO" id="GO:0016020">
    <property type="term" value="C:membrane"/>
    <property type="evidence" value="ECO:0007669"/>
    <property type="project" value="TreeGrafter"/>
</dbReference>
<evidence type="ECO:0000256" key="2">
    <source>
        <dbReference type="ARBA" id="ARBA00009348"/>
    </source>
</evidence>
<comment type="catalytic activity">
    <reaction evidence="1">
        <text>Hydrolysis of alpha-(2-&gt;3)-, alpha-(2-&gt;6)-, alpha-(2-&gt;8)- glycosidic linkages of terminal sialic acid residues in oligosaccharides, glycoproteins, glycolipids, colominic acid and synthetic substrates.</text>
        <dbReference type="EC" id="3.2.1.18"/>
    </reaction>
</comment>
<dbReference type="EC" id="3.2.1.18" evidence="3"/>
<keyword evidence="6" id="KW-0326">Glycosidase</keyword>
<dbReference type="GO" id="GO:0009313">
    <property type="term" value="P:oligosaccharide catabolic process"/>
    <property type="evidence" value="ECO:0007669"/>
    <property type="project" value="TreeGrafter"/>
</dbReference>
<name>A0A8C6P5V8_NOTFU</name>
<dbReference type="GO" id="GO:0004308">
    <property type="term" value="F:exo-alpha-sialidase activity"/>
    <property type="evidence" value="ECO:0007669"/>
    <property type="project" value="UniProtKB-EC"/>
</dbReference>
<evidence type="ECO:0000256" key="1">
    <source>
        <dbReference type="ARBA" id="ARBA00000427"/>
    </source>
</evidence>
<evidence type="ECO:0000256" key="6">
    <source>
        <dbReference type="ARBA" id="ARBA00023295"/>
    </source>
</evidence>
<protein>
    <recommendedName>
        <fullName evidence="3">exo-alpha-sialidase</fullName>
        <ecNumber evidence="3">3.2.1.18</ecNumber>
    </recommendedName>
</protein>
<keyword evidence="4" id="KW-0442">Lipid degradation</keyword>
<keyword evidence="6" id="KW-0378">Hydrolase</keyword>
<comment type="similarity">
    <text evidence="2">Belongs to the glycosyl hydrolase 33 family.</text>
</comment>
<evidence type="ECO:0000256" key="5">
    <source>
        <dbReference type="ARBA" id="ARBA00023277"/>
    </source>
</evidence>
<dbReference type="GeneTree" id="ENSGT00950000182944"/>
<dbReference type="Pfam" id="PF13088">
    <property type="entry name" value="BNR_2"/>
    <property type="match status" value="1"/>
</dbReference>
<keyword evidence="4" id="KW-0443">Lipid metabolism</keyword>
<dbReference type="InterPro" id="IPR011040">
    <property type="entry name" value="Sialidase"/>
</dbReference>
<evidence type="ECO:0000259" key="7">
    <source>
        <dbReference type="Pfam" id="PF13088"/>
    </source>
</evidence>
<dbReference type="GO" id="GO:0006689">
    <property type="term" value="P:ganglioside catabolic process"/>
    <property type="evidence" value="ECO:0007669"/>
    <property type="project" value="TreeGrafter"/>
</dbReference>
<dbReference type="AlphaFoldDB" id="A0A8C6P5V8"/>
<dbReference type="CDD" id="cd15482">
    <property type="entry name" value="Sialidase_non-viral"/>
    <property type="match status" value="1"/>
</dbReference>
<gene>
    <name evidence="8" type="primary">LOC107396372</name>
</gene>
<dbReference type="Proteomes" id="UP000694548">
    <property type="component" value="Chromosome sgr02"/>
</dbReference>
<evidence type="ECO:0000313" key="9">
    <source>
        <dbReference type="Proteomes" id="UP000694548"/>
    </source>
</evidence>
<reference evidence="8" key="3">
    <citation type="submission" date="2025-09" db="UniProtKB">
        <authorList>
            <consortium name="Ensembl"/>
        </authorList>
    </citation>
    <scope>IDENTIFICATION</scope>
</reference>
<evidence type="ECO:0000313" key="8">
    <source>
        <dbReference type="Ensembl" id="ENSNFUP00015038699.1"/>
    </source>
</evidence>
<dbReference type="InterPro" id="IPR036278">
    <property type="entry name" value="Sialidase_sf"/>
</dbReference>
<evidence type="ECO:0000256" key="4">
    <source>
        <dbReference type="ARBA" id="ARBA00022963"/>
    </source>
</evidence>
<dbReference type="GO" id="GO:0005737">
    <property type="term" value="C:cytoplasm"/>
    <property type="evidence" value="ECO:0007669"/>
    <property type="project" value="TreeGrafter"/>
</dbReference>
<dbReference type="SUPFAM" id="SSF50939">
    <property type="entry name" value="Sialidases"/>
    <property type="match status" value="1"/>
</dbReference>
<dbReference type="Ensembl" id="ENSNFUT00015040405.1">
    <property type="protein sequence ID" value="ENSNFUP00015038699.1"/>
    <property type="gene ID" value="ENSNFUG00015018666.1"/>
</dbReference>
<dbReference type="Gene3D" id="2.120.10.10">
    <property type="match status" value="1"/>
</dbReference>